<dbReference type="Gene3D" id="3.40.50.12500">
    <property type="match status" value="1"/>
</dbReference>
<reference evidence="2" key="1">
    <citation type="submission" date="2016-10" db="EMBL/GenBank/DDBJ databases">
        <authorList>
            <person name="Varghese N."/>
            <person name="Submissions S."/>
        </authorList>
    </citation>
    <scope>NUCLEOTIDE SEQUENCE [LARGE SCALE GENOMIC DNA]</scope>
    <source>
        <strain evidence="2">DSM 44260</strain>
    </source>
</reference>
<sequence>MRSDRWGWRAAIGVLVIDKDPVAESEFWSMAPPGVSIVAARFESPRKPGTSDYGDDPAELVASSPDVARGLEFFGGMQLDAICVCFTTSSLFGGPAFDVSFAARASAAAGGIPVVTAAQSSAAALAAVGVSRPYVVVPPWFKDEIVEVGQSYFTEAGHPPVDIQRFRLGRGWDTLKPWETWDAGAQWEVRPADVYRQVRADFPSTADGVLLAGNGFRCADAVSALEADLGVPVITSNQACLWHSLRTAGTSPRDVTGYGRLFAA</sequence>
<dbReference type="Proteomes" id="UP000199051">
    <property type="component" value="Unassembled WGS sequence"/>
</dbReference>
<protein>
    <submittedName>
        <fullName evidence="1">Maleate isomerase</fullName>
    </submittedName>
</protein>
<dbReference type="PANTHER" id="PTHR40267:SF1">
    <property type="entry name" value="BLR3294 PROTEIN"/>
    <property type="match status" value="1"/>
</dbReference>
<name>A0A1H9X9Q0_9PSEU</name>
<dbReference type="Pfam" id="PF17645">
    <property type="entry name" value="Amdase"/>
    <property type="match status" value="1"/>
</dbReference>
<dbReference type="EMBL" id="FOGI01000013">
    <property type="protein sequence ID" value="SES42852.1"/>
    <property type="molecule type" value="Genomic_DNA"/>
</dbReference>
<keyword evidence="2" id="KW-1185">Reference proteome</keyword>
<dbReference type="InterPro" id="IPR026286">
    <property type="entry name" value="MaiA/AMDase"/>
</dbReference>
<dbReference type="GO" id="GO:0016853">
    <property type="term" value="F:isomerase activity"/>
    <property type="evidence" value="ECO:0007669"/>
    <property type="project" value="UniProtKB-KW"/>
</dbReference>
<organism evidence="1 2">
    <name type="scientific">Actinokineospora terrae</name>
    <dbReference type="NCBI Taxonomy" id="155974"/>
    <lineage>
        <taxon>Bacteria</taxon>
        <taxon>Bacillati</taxon>
        <taxon>Actinomycetota</taxon>
        <taxon>Actinomycetes</taxon>
        <taxon>Pseudonocardiales</taxon>
        <taxon>Pseudonocardiaceae</taxon>
        <taxon>Actinokineospora</taxon>
    </lineage>
</organism>
<keyword evidence="1" id="KW-0413">Isomerase</keyword>
<evidence type="ECO:0000313" key="2">
    <source>
        <dbReference type="Proteomes" id="UP000199051"/>
    </source>
</evidence>
<proteinExistence type="predicted"/>
<gene>
    <name evidence="1" type="ORF">SAMN04487818_113196</name>
</gene>
<dbReference type="STRING" id="155974.SAMN04487818_113196"/>
<dbReference type="PANTHER" id="PTHR40267">
    <property type="entry name" value="BLR3294 PROTEIN"/>
    <property type="match status" value="1"/>
</dbReference>
<evidence type="ECO:0000313" key="1">
    <source>
        <dbReference type="EMBL" id="SES42852.1"/>
    </source>
</evidence>
<dbReference type="AlphaFoldDB" id="A0A1H9X9Q0"/>
<dbReference type="InterPro" id="IPR053714">
    <property type="entry name" value="Iso_Racemase_Enz_sf"/>
</dbReference>
<accession>A0A1H9X9Q0</accession>
<dbReference type="RefSeq" id="WP_092785088.1">
    <property type="nucleotide sequence ID" value="NZ_FOGI01000013.1"/>
</dbReference>